<feature type="transmembrane region" description="Helical" evidence="1">
    <location>
        <begin position="68"/>
        <end position="87"/>
    </location>
</feature>
<feature type="transmembrane region" description="Helical" evidence="1">
    <location>
        <begin position="99"/>
        <end position="122"/>
    </location>
</feature>
<evidence type="ECO:0000256" key="1">
    <source>
        <dbReference type="SAM" id="Phobius"/>
    </source>
</evidence>
<feature type="transmembrane region" description="Helical" evidence="1">
    <location>
        <begin position="160"/>
        <end position="176"/>
    </location>
</feature>
<evidence type="ECO:0000313" key="3">
    <source>
        <dbReference type="Proteomes" id="UP001160130"/>
    </source>
</evidence>
<keyword evidence="1" id="KW-1133">Transmembrane helix</keyword>
<feature type="transmembrane region" description="Helical" evidence="1">
    <location>
        <begin position="137"/>
        <end position="155"/>
    </location>
</feature>
<evidence type="ECO:0008006" key="4">
    <source>
        <dbReference type="Google" id="ProtNLM"/>
    </source>
</evidence>
<dbReference type="EMBL" id="JARXVE010000011">
    <property type="protein sequence ID" value="MDH6198502.1"/>
    <property type="molecule type" value="Genomic_DNA"/>
</dbReference>
<protein>
    <recommendedName>
        <fullName evidence="4">Transmembrane protein</fullName>
    </recommendedName>
</protein>
<organism evidence="2 3">
    <name type="scientific">Mycolicibacterium frederiksbergense</name>
    <dbReference type="NCBI Taxonomy" id="117567"/>
    <lineage>
        <taxon>Bacteria</taxon>
        <taxon>Bacillati</taxon>
        <taxon>Actinomycetota</taxon>
        <taxon>Actinomycetes</taxon>
        <taxon>Mycobacteriales</taxon>
        <taxon>Mycobacteriaceae</taxon>
        <taxon>Mycolicibacterium</taxon>
    </lineage>
</organism>
<keyword evidence="1" id="KW-0812">Transmembrane</keyword>
<dbReference type="Pfam" id="PF20401">
    <property type="entry name" value="Rhomboid_2"/>
    <property type="match status" value="1"/>
</dbReference>
<name>A0ABT6L6C3_9MYCO</name>
<keyword evidence="3" id="KW-1185">Reference proteome</keyword>
<evidence type="ECO:0000313" key="2">
    <source>
        <dbReference type="EMBL" id="MDH6198502.1"/>
    </source>
</evidence>
<gene>
    <name evidence="2" type="ORF">M2272_005161</name>
</gene>
<dbReference type="Proteomes" id="UP001160130">
    <property type="component" value="Unassembled WGS sequence"/>
</dbReference>
<reference evidence="2 3" key="1">
    <citation type="submission" date="2023-04" db="EMBL/GenBank/DDBJ databases">
        <title>Forest soil microbial communities from Buena Vista Peninsula, Colon Province, Panama.</title>
        <authorList>
            <person name="Bouskill N."/>
        </authorList>
    </citation>
    <scope>NUCLEOTIDE SEQUENCE [LARGE SCALE GENOMIC DNA]</scope>
    <source>
        <strain evidence="2 3">AC80</strain>
    </source>
</reference>
<sequence>MRMQSWLAAVWRFVRSALLTYVWLAVLLVTTIIQRQTHGRELHDLLIESSTNIHHLETDPLYVLSTSLFWIDGRYWTPYLVLFTLILAPAERWLGQIRWLAVGLISHVLATYISEGLLFLAIRDHLAPERLVHVRDIGVSYFLVGVGAVLAYRIVRPWRWVYLGVGFLGFVAALVVHINFTAIGHMSAMLIGLCCYPLTRDRPVDARRKSGTTV</sequence>
<proteinExistence type="predicted"/>
<dbReference type="InterPro" id="IPR046862">
    <property type="entry name" value="Rhomboid_2"/>
</dbReference>
<accession>A0ABT6L6C3</accession>
<comment type="caution">
    <text evidence="2">The sequence shown here is derived from an EMBL/GenBank/DDBJ whole genome shotgun (WGS) entry which is preliminary data.</text>
</comment>
<keyword evidence="1" id="KW-0472">Membrane</keyword>